<dbReference type="AlphaFoldDB" id="G7WGZ8"/>
<dbReference type="EMBL" id="CP003108">
    <property type="protein sequence ID" value="AET69012.1"/>
    <property type="molecule type" value="Genomic_DNA"/>
</dbReference>
<dbReference type="OrthoDB" id="9797498at2"/>
<dbReference type="SUPFAM" id="SSF51556">
    <property type="entry name" value="Metallo-dependent hydrolases"/>
    <property type="match status" value="1"/>
</dbReference>
<dbReference type="KEGG" id="dor:Desor_3529"/>
<keyword evidence="3" id="KW-1185">Reference proteome</keyword>
<dbReference type="PANTHER" id="PTHR43135">
    <property type="entry name" value="ALPHA-D-RIBOSE 1-METHYLPHOSPHONATE 5-TRIPHOSPHATE DIPHOSPHATASE"/>
    <property type="match status" value="1"/>
</dbReference>
<organism evidence="2 3">
    <name type="scientific">Desulfosporosinus orientis (strain ATCC 19365 / DSM 765 / NCIMB 8382 / VKM B-1628 / Singapore I)</name>
    <name type="common">Desulfotomaculum orientis</name>
    <dbReference type="NCBI Taxonomy" id="768706"/>
    <lineage>
        <taxon>Bacteria</taxon>
        <taxon>Bacillati</taxon>
        <taxon>Bacillota</taxon>
        <taxon>Clostridia</taxon>
        <taxon>Eubacteriales</taxon>
        <taxon>Desulfitobacteriaceae</taxon>
        <taxon>Desulfosporosinus</taxon>
    </lineage>
</organism>
<accession>G7WGZ8</accession>
<evidence type="ECO:0000313" key="3">
    <source>
        <dbReference type="Proteomes" id="UP000006346"/>
    </source>
</evidence>
<evidence type="ECO:0000259" key="1">
    <source>
        <dbReference type="Pfam" id="PF01979"/>
    </source>
</evidence>
<feature type="domain" description="Amidohydrolase-related" evidence="1">
    <location>
        <begin position="69"/>
        <end position="376"/>
    </location>
</feature>
<gene>
    <name evidence="2" type="ordered locus">Desor_3529</name>
</gene>
<dbReference type="InterPro" id="IPR006680">
    <property type="entry name" value="Amidohydro-rel"/>
</dbReference>
<evidence type="ECO:0000313" key="2">
    <source>
        <dbReference type="EMBL" id="AET69012.1"/>
    </source>
</evidence>
<dbReference type="PANTHER" id="PTHR43135:SF3">
    <property type="entry name" value="ALPHA-D-RIBOSE 1-METHYLPHOSPHONATE 5-TRIPHOSPHATE DIPHOSPHATASE"/>
    <property type="match status" value="1"/>
</dbReference>
<keyword evidence="2" id="KW-0378">Hydrolase</keyword>
<dbReference type="PATRIC" id="fig|768706.3.peg.3553"/>
<dbReference type="Pfam" id="PF01979">
    <property type="entry name" value="Amidohydro_1"/>
    <property type="match status" value="1"/>
</dbReference>
<dbReference type="InterPro" id="IPR032466">
    <property type="entry name" value="Metal_Hydrolase"/>
</dbReference>
<dbReference type="InterPro" id="IPR051781">
    <property type="entry name" value="Metallo-dep_Hydrolase"/>
</dbReference>
<dbReference type="GO" id="GO:0016787">
    <property type="term" value="F:hydrolase activity"/>
    <property type="evidence" value="ECO:0007669"/>
    <property type="project" value="UniProtKB-KW"/>
</dbReference>
<dbReference type="HOGENOM" id="CLU_023620_2_2_9"/>
<dbReference type="Gene3D" id="3.20.20.140">
    <property type="entry name" value="Metal-dependent hydrolases"/>
    <property type="match status" value="1"/>
</dbReference>
<sequence>MYISCSAEQRTLEIPDKGEMKIAGYWSPQLGLYSQPVLLQWEAGKVSSLQPLEDYKTIYKGREEWHAYFLLPGWIDSHVHLSLDSLDFFQCLENWNQPALIEKNVKLYLQSYLDNGIIAIRDGGDLPGFAWQAKNKVKEGLWQGPEVVSVHEAVGRAGMYGRFLGRGFPDLSKWRKNEKDFFAQGLDQLKVIVTGLIRFDDFHKVGPSQWTVKELKELVKTAHDRGILVMAHASGEEGISLAIEANVDSIEHGYYMTTDQLELMREKGIAWVPTVAPIGNILKYPSNRYSAHEIDTLKRILDRQLETICKAYSLGVRLGVGTDAGAYQVPHGESLSDELDWMIKAGIPKLEVYRRATSENAQILGRPELGRLDVGTPMNQLQLVKEL</sequence>
<proteinExistence type="predicted"/>
<dbReference type="Proteomes" id="UP000006346">
    <property type="component" value="Chromosome"/>
</dbReference>
<name>G7WGZ8_DESOD</name>
<reference evidence="2" key="1">
    <citation type="journal article" date="2012" name="J. Bacteriol.">
        <title>Complete genome sequences of Desulfosporosinus orientis DSM765T, Desulfosporosinus youngiae DSM17734T, Desulfosporosinus meridiei DSM13257T, and Desulfosporosinus acidiphilus DSM22704T.</title>
        <authorList>
            <person name="Pester M."/>
            <person name="Brambilla E."/>
            <person name="Alazard D."/>
            <person name="Rattei T."/>
            <person name="Weinmaier T."/>
            <person name="Han J."/>
            <person name="Lucas S."/>
            <person name="Lapidus A."/>
            <person name="Cheng J.F."/>
            <person name="Goodwin L."/>
            <person name="Pitluck S."/>
            <person name="Peters L."/>
            <person name="Ovchinnikova G."/>
            <person name="Teshima H."/>
            <person name="Detter J.C."/>
            <person name="Han C.S."/>
            <person name="Tapia R."/>
            <person name="Land M.L."/>
            <person name="Hauser L."/>
            <person name="Kyrpides N.C."/>
            <person name="Ivanova N.N."/>
            <person name="Pagani I."/>
            <person name="Huntmann M."/>
            <person name="Wei C.L."/>
            <person name="Davenport K.W."/>
            <person name="Daligault H."/>
            <person name="Chain P.S."/>
            <person name="Chen A."/>
            <person name="Mavromatis K."/>
            <person name="Markowitz V."/>
            <person name="Szeto E."/>
            <person name="Mikhailova N."/>
            <person name="Pati A."/>
            <person name="Wagner M."/>
            <person name="Woyke T."/>
            <person name="Ollivier B."/>
            <person name="Klenk H.P."/>
            <person name="Spring S."/>
            <person name="Loy A."/>
        </authorList>
    </citation>
    <scope>NUCLEOTIDE SEQUENCE [LARGE SCALE GENOMIC DNA]</scope>
    <source>
        <strain evidence="2">DSM 765</strain>
    </source>
</reference>
<dbReference type="eggNOG" id="COG1228">
    <property type="taxonomic scope" value="Bacteria"/>
</dbReference>
<dbReference type="RefSeq" id="WP_014185820.1">
    <property type="nucleotide sequence ID" value="NC_016584.1"/>
</dbReference>
<dbReference type="STRING" id="768706.Desor_3529"/>
<protein>
    <submittedName>
        <fullName evidence="2">Amidohydrolase, imidazolonepropionase</fullName>
    </submittedName>
</protein>